<protein>
    <submittedName>
        <fullName evidence="1">PLAC8 family-domain-containing protein</fullName>
    </submittedName>
</protein>
<name>A0A1Y2EWU1_PROLT</name>
<organism evidence="1 2">
    <name type="scientific">Protomyces lactucae-debilis</name>
    <dbReference type="NCBI Taxonomy" id="2754530"/>
    <lineage>
        <taxon>Eukaryota</taxon>
        <taxon>Fungi</taxon>
        <taxon>Dikarya</taxon>
        <taxon>Ascomycota</taxon>
        <taxon>Taphrinomycotina</taxon>
        <taxon>Taphrinomycetes</taxon>
        <taxon>Taphrinales</taxon>
        <taxon>Protomycetaceae</taxon>
        <taxon>Protomyces</taxon>
    </lineage>
</organism>
<keyword evidence="2" id="KW-1185">Reference proteome</keyword>
<dbReference type="EMBL" id="MCFI01000024">
    <property type="protein sequence ID" value="ORY76049.1"/>
    <property type="molecule type" value="Genomic_DNA"/>
</dbReference>
<evidence type="ECO:0000313" key="2">
    <source>
        <dbReference type="Proteomes" id="UP000193685"/>
    </source>
</evidence>
<dbReference type="AlphaFoldDB" id="A0A1Y2EWU1"/>
<dbReference type="Proteomes" id="UP000193685">
    <property type="component" value="Unassembled WGS sequence"/>
</dbReference>
<dbReference type="NCBIfam" id="TIGR01571">
    <property type="entry name" value="A_thal_Cys_rich"/>
    <property type="match status" value="1"/>
</dbReference>
<comment type="caution">
    <text evidence="1">The sequence shown here is derived from an EMBL/GenBank/DDBJ whole genome shotgun (WGS) entry which is preliminary data.</text>
</comment>
<gene>
    <name evidence="1" type="ORF">BCR37DRAFT_395360</name>
</gene>
<accession>A0A1Y2EWU1</accession>
<evidence type="ECO:0000313" key="1">
    <source>
        <dbReference type="EMBL" id="ORY76049.1"/>
    </source>
</evidence>
<dbReference type="Pfam" id="PF04749">
    <property type="entry name" value="PLAC8"/>
    <property type="match status" value="1"/>
</dbReference>
<dbReference type="GeneID" id="63788215"/>
<reference evidence="1 2" key="1">
    <citation type="submission" date="2016-07" db="EMBL/GenBank/DDBJ databases">
        <title>Pervasive Adenine N6-methylation of Active Genes in Fungi.</title>
        <authorList>
            <consortium name="DOE Joint Genome Institute"/>
            <person name="Mondo S.J."/>
            <person name="Dannebaum R.O."/>
            <person name="Kuo R.C."/>
            <person name="Labutti K."/>
            <person name="Haridas S."/>
            <person name="Kuo A."/>
            <person name="Salamov A."/>
            <person name="Ahrendt S.R."/>
            <person name="Lipzen A."/>
            <person name="Sullivan W."/>
            <person name="Andreopoulos W.B."/>
            <person name="Clum A."/>
            <person name="Lindquist E."/>
            <person name="Daum C."/>
            <person name="Ramamoorthy G.K."/>
            <person name="Gryganskyi A."/>
            <person name="Culley D."/>
            <person name="Magnuson J.K."/>
            <person name="James T.Y."/>
            <person name="O'Malley M.A."/>
            <person name="Stajich J.E."/>
            <person name="Spatafora J.W."/>
            <person name="Visel A."/>
            <person name="Grigoriev I.V."/>
        </authorList>
    </citation>
    <scope>NUCLEOTIDE SEQUENCE [LARGE SCALE GENOMIC DNA]</scope>
    <source>
        <strain evidence="1 2">12-1054</strain>
    </source>
</reference>
<dbReference type="RefSeq" id="XP_040722502.1">
    <property type="nucleotide sequence ID" value="XM_040871616.1"/>
</dbReference>
<dbReference type="PANTHER" id="PTHR15907">
    <property type="entry name" value="DUF614 FAMILY PROTEIN-RELATED"/>
    <property type="match status" value="1"/>
</dbReference>
<dbReference type="OrthoDB" id="1045822at2759"/>
<dbReference type="STRING" id="56484.A0A1Y2EWU1"/>
<dbReference type="InterPro" id="IPR006461">
    <property type="entry name" value="PLAC_motif_containing"/>
</dbReference>
<dbReference type="OMA" id="DCFNPID"/>
<sequence length="177" mass="18748">MNTAQHQAPMLVPAAVHDPAAPVAAAPAPVAPMSQAANPSYTEKSSHAAPMTQGGVGTAAGSDWTQGFCECLNPIDLCVTTFFCPCITYGRLQERAANPTSRQQPEMVNAQCGLYGALLCCAGFQWVLGCMGRTAHRERMGIEGSTGMDCASHFCCSCCALIQETKEMDHRYGQLEG</sequence>
<proteinExistence type="predicted"/>